<evidence type="ECO:0008006" key="3">
    <source>
        <dbReference type="Google" id="ProtNLM"/>
    </source>
</evidence>
<dbReference type="EMBL" id="UINC01000961">
    <property type="protein sequence ID" value="SUZ65512.1"/>
    <property type="molecule type" value="Genomic_DNA"/>
</dbReference>
<name>A0A381PET3_9ZZZZ</name>
<feature type="transmembrane region" description="Helical" evidence="1">
    <location>
        <begin position="111"/>
        <end position="128"/>
    </location>
</feature>
<dbReference type="AlphaFoldDB" id="A0A381PET3"/>
<evidence type="ECO:0000313" key="2">
    <source>
        <dbReference type="EMBL" id="SUZ65512.1"/>
    </source>
</evidence>
<feature type="transmembrane region" description="Helical" evidence="1">
    <location>
        <begin position="378"/>
        <end position="395"/>
    </location>
</feature>
<feature type="transmembrane region" description="Helical" evidence="1">
    <location>
        <begin position="277"/>
        <end position="309"/>
    </location>
</feature>
<proteinExistence type="predicted"/>
<feature type="transmembrane region" description="Helical" evidence="1">
    <location>
        <begin position="15"/>
        <end position="33"/>
    </location>
</feature>
<feature type="transmembrane region" description="Helical" evidence="1">
    <location>
        <begin position="206"/>
        <end position="227"/>
    </location>
</feature>
<keyword evidence="1" id="KW-1133">Transmembrane helix</keyword>
<reference evidence="2" key="1">
    <citation type="submission" date="2018-05" db="EMBL/GenBank/DDBJ databases">
        <authorList>
            <person name="Lanie J.A."/>
            <person name="Ng W.-L."/>
            <person name="Kazmierczak K.M."/>
            <person name="Andrzejewski T.M."/>
            <person name="Davidsen T.M."/>
            <person name="Wayne K.J."/>
            <person name="Tettelin H."/>
            <person name="Glass J.I."/>
            <person name="Rusch D."/>
            <person name="Podicherti R."/>
            <person name="Tsui H.-C.T."/>
            <person name="Winkler M.E."/>
        </authorList>
    </citation>
    <scope>NUCLEOTIDE SEQUENCE</scope>
</reference>
<evidence type="ECO:0000256" key="1">
    <source>
        <dbReference type="SAM" id="Phobius"/>
    </source>
</evidence>
<keyword evidence="1" id="KW-0472">Membrane</keyword>
<sequence length="506" mass="57257">MRSNLTTYATKQIDVRMIAVISSLLISIITILFPDTPNDDAYVYIKTAEIFLAEGTIAAFQHYAWASYSLLIAFVSQLGFSLFTSAFVINALFYALLVYSFLSIVKLIDDSPQVLILAALSVLLYPQLNEYRYLIIRDVGFWALSLFALWQLLLFGTNRAIVHAFAFSLALLIATSFRAEAIAYLTVVPFAVLFDSRFDKGIRRQNFLRLSGIVLTLSIASLFLLALGGMSFGSLLTDFISRYEPLVERAFNPSVTEAAMLGTVLFGEHATNYSQEYITVFLVMGFAAVLAANLFNGIGGPYFWLLLYGALKKYIKTEQHLIVPVIFYLMINAIIIFGFLYISRYLSSRYAMLFCLLVALMIPIVLSRIIDSFRGRNWGTIGMRVVILFFGYLGFDSFISFGDSKDFVFESINWIKEQPETDVNLITNNHAIAYFTGKVFDYDLTQRSLTEDQISAAQPNDLIAIEMYYEMTELVTRDQVGNLLDLQIAFPSLEDQRVAIYRRINH</sequence>
<feature type="transmembrane region" description="Helical" evidence="1">
    <location>
        <begin position="161"/>
        <end position="194"/>
    </location>
</feature>
<feature type="transmembrane region" description="Helical" evidence="1">
    <location>
        <begin position="348"/>
        <end position="366"/>
    </location>
</feature>
<organism evidence="2">
    <name type="scientific">marine metagenome</name>
    <dbReference type="NCBI Taxonomy" id="408172"/>
    <lineage>
        <taxon>unclassified sequences</taxon>
        <taxon>metagenomes</taxon>
        <taxon>ecological metagenomes</taxon>
    </lineage>
</organism>
<gene>
    <name evidence="2" type="ORF">METZ01_LOCUS18366</name>
</gene>
<accession>A0A381PET3</accession>
<feature type="transmembrane region" description="Helical" evidence="1">
    <location>
        <begin position="135"/>
        <end position="155"/>
    </location>
</feature>
<feature type="transmembrane region" description="Helical" evidence="1">
    <location>
        <begin position="321"/>
        <end position="342"/>
    </location>
</feature>
<feature type="transmembrane region" description="Helical" evidence="1">
    <location>
        <begin position="87"/>
        <end position="105"/>
    </location>
</feature>
<protein>
    <recommendedName>
        <fullName evidence="3">Glycosyltransferase RgtA/B/C/D-like domain-containing protein</fullName>
    </recommendedName>
</protein>
<keyword evidence="1" id="KW-0812">Transmembrane</keyword>